<dbReference type="InterPro" id="IPR010291">
    <property type="entry name" value="Ion_channel_UNC-93"/>
</dbReference>
<evidence type="ECO:0000313" key="7">
    <source>
        <dbReference type="Proteomes" id="UP000827549"/>
    </source>
</evidence>
<evidence type="ECO:0000256" key="4">
    <source>
        <dbReference type="ARBA" id="ARBA00023136"/>
    </source>
</evidence>
<dbReference type="Pfam" id="PF05978">
    <property type="entry name" value="UNC-93"/>
    <property type="match status" value="1"/>
</dbReference>
<feature type="transmembrane region" description="Helical" evidence="5">
    <location>
        <begin position="188"/>
        <end position="208"/>
    </location>
</feature>
<dbReference type="InterPro" id="IPR036259">
    <property type="entry name" value="MFS_trans_sf"/>
</dbReference>
<dbReference type="GeneID" id="87806673"/>
<sequence length="494" mass="53895">MTDDTIEPTAQEHKPLSWLRLRSPVVQNLICSCVLAMTPGILLALTAMGAGGGKPNTVSFFNQTNVILYSVFTVSSILAGSAINMFGPRYCLAFGSTGYALYVGGLWYFSNTGREPFPLFTAAYLGVTAGFLWDASGYTSQAYAPERRKALFIAQQWSIICIGSAVGSAIGLSANYNKTKATGVGPAVYGAFIGIHLLAGIIALCFIVDPRTVRRNDGTYLAVFPHASLRDELRGMWETLHNPRVMMFMFAAFALDLWLPILGSWNSFTFSLRARTLNSMVFYLIQIPSAFFCNWLVSTDLVPSRRKRIAYALTWATVINVAAWAAWIQYLAKHNLDRHKPGPALDWTMGRAWAEPFGIYLVMGIMAPVLRNFCLYMCSIASNDPTKQARYNAVLHSMPQAGICVAFGVDSTKIRYLYEAAAWFGVTIASLVVAAIGVALYATETLYGAAGEENVIVPTVEAKTLGIDTHGEMVTIEAKDGAHVAVQGVDEKKV</sequence>
<evidence type="ECO:0000313" key="6">
    <source>
        <dbReference type="EMBL" id="WOO79916.1"/>
    </source>
</evidence>
<evidence type="ECO:0000256" key="2">
    <source>
        <dbReference type="ARBA" id="ARBA00022692"/>
    </source>
</evidence>
<dbReference type="Gene3D" id="1.20.1250.20">
    <property type="entry name" value="MFS general substrate transporter like domains"/>
    <property type="match status" value="1"/>
</dbReference>
<evidence type="ECO:0000256" key="3">
    <source>
        <dbReference type="ARBA" id="ARBA00022989"/>
    </source>
</evidence>
<feature type="transmembrane region" description="Helical" evidence="5">
    <location>
        <begin position="245"/>
        <end position="268"/>
    </location>
</feature>
<feature type="transmembrane region" description="Helical" evidence="5">
    <location>
        <begin position="309"/>
        <end position="332"/>
    </location>
</feature>
<feature type="transmembrane region" description="Helical" evidence="5">
    <location>
        <begin position="90"/>
        <end position="110"/>
    </location>
</feature>
<keyword evidence="2 5" id="KW-0812">Transmembrane</keyword>
<dbReference type="InterPro" id="IPR051617">
    <property type="entry name" value="UNC-93-like_regulator"/>
</dbReference>
<feature type="transmembrane region" description="Helical" evidence="5">
    <location>
        <begin position="157"/>
        <end position="176"/>
    </location>
</feature>
<protein>
    <submittedName>
        <fullName evidence="6">Purtative membrane protein</fullName>
    </submittedName>
</protein>
<dbReference type="AlphaFoldDB" id="A0AAF1BGL1"/>
<feature type="transmembrane region" description="Helical" evidence="5">
    <location>
        <begin position="116"/>
        <end position="136"/>
    </location>
</feature>
<reference evidence="6" key="1">
    <citation type="submission" date="2023-10" db="EMBL/GenBank/DDBJ databases">
        <authorList>
            <person name="Noh H."/>
        </authorList>
    </citation>
    <scope>NUCLEOTIDE SEQUENCE</scope>
    <source>
        <strain evidence="6">DUCC4014</strain>
    </source>
</reference>
<gene>
    <name evidence="6" type="primary">SPAC6F6.04c_1</name>
    <name evidence="6" type="ORF">LOC62_02G003430</name>
</gene>
<feature type="transmembrane region" description="Helical" evidence="5">
    <location>
        <begin position="25"/>
        <end position="46"/>
    </location>
</feature>
<dbReference type="SUPFAM" id="SSF103473">
    <property type="entry name" value="MFS general substrate transporter"/>
    <property type="match status" value="1"/>
</dbReference>
<feature type="transmembrane region" description="Helical" evidence="5">
    <location>
        <begin position="352"/>
        <end position="370"/>
    </location>
</feature>
<keyword evidence="3 5" id="KW-1133">Transmembrane helix</keyword>
<organism evidence="6 7">
    <name type="scientific">Vanrija pseudolonga</name>
    <dbReference type="NCBI Taxonomy" id="143232"/>
    <lineage>
        <taxon>Eukaryota</taxon>
        <taxon>Fungi</taxon>
        <taxon>Dikarya</taxon>
        <taxon>Basidiomycota</taxon>
        <taxon>Agaricomycotina</taxon>
        <taxon>Tremellomycetes</taxon>
        <taxon>Trichosporonales</taxon>
        <taxon>Trichosporonaceae</taxon>
        <taxon>Vanrija</taxon>
    </lineage>
</organism>
<keyword evidence="4 5" id="KW-0472">Membrane</keyword>
<feature type="transmembrane region" description="Helical" evidence="5">
    <location>
        <begin position="421"/>
        <end position="442"/>
    </location>
</feature>
<feature type="transmembrane region" description="Helical" evidence="5">
    <location>
        <begin position="280"/>
        <end position="297"/>
    </location>
</feature>
<name>A0AAF1BGL1_9TREE</name>
<feature type="transmembrane region" description="Helical" evidence="5">
    <location>
        <begin position="66"/>
        <end position="83"/>
    </location>
</feature>
<dbReference type="Proteomes" id="UP000827549">
    <property type="component" value="Chromosome 2"/>
</dbReference>
<dbReference type="PANTHER" id="PTHR23294">
    <property type="entry name" value="ET TRANSLATION PRODUCT-RELATED"/>
    <property type="match status" value="1"/>
</dbReference>
<dbReference type="GO" id="GO:0016020">
    <property type="term" value="C:membrane"/>
    <property type="evidence" value="ECO:0007669"/>
    <property type="project" value="UniProtKB-SubCell"/>
</dbReference>
<dbReference type="EMBL" id="CP086715">
    <property type="protein sequence ID" value="WOO79916.1"/>
    <property type="molecule type" value="Genomic_DNA"/>
</dbReference>
<dbReference type="PANTHER" id="PTHR23294:SF59">
    <property type="entry name" value="UNC93-LIKE PROTEIN C922.05C"/>
    <property type="match status" value="1"/>
</dbReference>
<comment type="subcellular location">
    <subcellularLocation>
        <location evidence="1">Membrane</location>
        <topology evidence="1">Multi-pass membrane protein</topology>
    </subcellularLocation>
</comment>
<keyword evidence="7" id="KW-1185">Reference proteome</keyword>
<dbReference type="RefSeq" id="XP_062625948.1">
    <property type="nucleotide sequence ID" value="XM_062769964.1"/>
</dbReference>
<evidence type="ECO:0000256" key="5">
    <source>
        <dbReference type="SAM" id="Phobius"/>
    </source>
</evidence>
<accession>A0AAF1BGL1</accession>
<proteinExistence type="predicted"/>
<evidence type="ECO:0000256" key="1">
    <source>
        <dbReference type="ARBA" id="ARBA00004141"/>
    </source>
</evidence>